<evidence type="ECO:0000259" key="3">
    <source>
        <dbReference type="Pfam" id="PF22725"/>
    </source>
</evidence>
<dbReference type="InterPro" id="IPR050463">
    <property type="entry name" value="Gfo/Idh/MocA_oxidrdct_glycsds"/>
</dbReference>
<dbReference type="SUPFAM" id="SSF55347">
    <property type="entry name" value="Glyceraldehyde-3-phosphate dehydrogenase-like, C-terminal domain"/>
    <property type="match status" value="1"/>
</dbReference>
<keyword evidence="5" id="KW-1185">Reference proteome</keyword>
<dbReference type="SUPFAM" id="SSF51735">
    <property type="entry name" value="NAD(P)-binding Rossmann-fold domains"/>
    <property type="match status" value="1"/>
</dbReference>
<dbReference type="Gene3D" id="3.30.360.10">
    <property type="entry name" value="Dihydrodipicolinate Reductase, domain 2"/>
    <property type="match status" value="1"/>
</dbReference>
<evidence type="ECO:0000259" key="2">
    <source>
        <dbReference type="Pfam" id="PF01408"/>
    </source>
</evidence>
<feature type="domain" description="GFO/IDH/MocA-like oxidoreductase" evidence="3">
    <location>
        <begin position="130"/>
        <end position="251"/>
    </location>
</feature>
<dbReference type="Pfam" id="PF01408">
    <property type="entry name" value="GFO_IDH_MocA"/>
    <property type="match status" value="1"/>
</dbReference>
<dbReference type="PANTHER" id="PTHR43818:SF11">
    <property type="entry name" value="BCDNA.GH03377"/>
    <property type="match status" value="1"/>
</dbReference>
<dbReference type="AlphaFoldDB" id="A0AAP2DJA3"/>
<proteinExistence type="predicted"/>
<feature type="domain" description="Gfo/Idh/MocA-like oxidoreductase N-terminal" evidence="2">
    <location>
        <begin position="2"/>
        <end position="115"/>
    </location>
</feature>
<dbReference type="InterPro" id="IPR036291">
    <property type="entry name" value="NAD(P)-bd_dom_sf"/>
</dbReference>
<evidence type="ECO:0000313" key="5">
    <source>
        <dbReference type="Proteomes" id="UP001319200"/>
    </source>
</evidence>
<dbReference type="Proteomes" id="UP001319200">
    <property type="component" value="Unassembled WGS sequence"/>
</dbReference>
<reference evidence="4 5" key="1">
    <citation type="submission" date="2021-05" db="EMBL/GenBank/DDBJ databases">
        <title>A Polyphasic approach of four new species of the genus Ohtaekwangia: Ohtaekwangia histidinii sp. nov., Ohtaekwangia cretensis sp. nov., Ohtaekwangia indiensis sp. nov., Ohtaekwangia reichenbachii sp. nov. from diverse environment.</title>
        <authorList>
            <person name="Octaviana S."/>
        </authorList>
    </citation>
    <scope>NUCLEOTIDE SEQUENCE [LARGE SCALE GENOMIC DNA]</scope>
    <source>
        <strain evidence="4 5">PWU4</strain>
    </source>
</reference>
<dbReference type="RefSeq" id="WP_254163251.1">
    <property type="nucleotide sequence ID" value="NZ_JAHESF010000008.1"/>
</dbReference>
<protein>
    <submittedName>
        <fullName evidence="4">Gfo/Idh/MocA family oxidoreductase</fullName>
    </submittedName>
</protein>
<dbReference type="Pfam" id="PF22725">
    <property type="entry name" value="GFO_IDH_MocA_C3"/>
    <property type="match status" value="1"/>
</dbReference>
<evidence type="ECO:0000256" key="1">
    <source>
        <dbReference type="ARBA" id="ARBA00023002"/>
    </source>
</evidence>
<organism evidence="4 5">
    <name type="scientific">Chryseosolibacter histidini</name>
    <dbReference type="NCBI Taxonomy" id="2782349"/>
    <lineage>
        <taxon>Bacteria</taxon>
        <taxon>Pseudomonadati</taxon>
        <taxon>Bacteroidota</taxon>
        <taxon>Cytophagia</taxon>
        <taxon>Cytophagales</taxon>
        <taxon>Chryseotaleaceae</taxon>
        <taxon>Chryseosolibacter</taxon>
    </lineage>
</organism>
<name>A0AAP2DJA3_9BACT</name>
<gene>
    <name evidence="4" type="ORF">KK083_10260</name>
</gene>
<dbReference type="Gene3D" id="3.40.50.720">
    <property type="entry name" value="NAD(P)-binding Rossmann-like Domain"/>
    <property type="match status" value="1"/>
</dbReference>
<dbReference type="PANTHER" id="PTHR43818">
    <property type="entry name" value="BCDNA.GH03377"/>
    <property type="match status" value="1"/>
</dbReference>
<dbReference type="GO" id="GO:0000166">
    <property type="term" value="F:nucleotide binding"/>
    <property type="evidence" value="ECO:0007669"/>
    <property type="project" value="InterPro"/>
</dbReference>
<dbReference type="InterPro" id="IPR055170">
    <property type="entry name" value="GFO_IDH_MocA-like_dom"/>
</dbReference>
<dbReference type="EMBL" id="JAHESF010000008">
    <property type="protein sequence ID" value="MBT1697260.1"/>
    <property type="molecule type" value="Genomic_DNA"/>
</dbReference>
<dbReference type="GO" id="GO:0016491">
    <property type="term" value="F:oxidoreductase activity"/>
    <property type="evidence" value="ECO:0007669"/>
    <property type="project" value="UniProtKB-KW"/>
</dbReference>
<comment type="caution">
    <text evidence="4">The sequence shown here is derived from an EMBL/GenBank/DDBJ whole genome shotgun (WGS) entry which is preliminary data.</text>
</comment>
<sequence>MMKIAMLGSGFIGRFYADSLQGYRSKDKIVTIYSRREESAKKFATDYKVPFATTNMEEAINRPEVEVVCISLPNNLHEEAVMLCCKHKKAVITTKPLGRNGAEAKRMLEAVEKAGIFNGYLEDLVYTPKFLKALDSVKNGALGRILWAKSRETHPGPHSDWFWDLEQAGGGCILDLGCHCVEIARSYIGKDIKPVEVMCWADTQVKPIDAEDHAIGLVKYENGAIGQFEVSWTFRGGLDLRDEVMGTEGTIWLNSFLRTGFEMFTTGKGGDYIAEKAESNSGWLFPVGDELNELGYNHMFADMFNAMENGTQPKETFYDGYVVNAVLDAAYKSAKTKQWEPVQLEVWRGRTGVSKDSHLQEYDKDHYLVKEEVTHYGAKKVILKNKKSGKISEKVLS</sequence>
<dbReference type="InterPro" id="IPR000683">
    <property type="entry name" value="Gfo/Idh/MocA-like_OxRdtase_N"/>
</dbReference>
<evidence type="ECO:0000313" key="4">
    <source>
        <dbReference type="EMBL" id="MBT1697260.1"/>
    </source>
</evidence>
<keyword evidence="1" id="KW-0560">Oxidoreductase</keyword>
<accession>A0AAP2DJA3</accession>